<feature type="domain" description="DUF6533" evidence="2">
    <location>
        <begin position="30"/>
        <end position="71"/>
    </location>
</feature>
<dbReference type="AlphaFoldDB" id="A0AAW0DWG6"/>
<keyword evidence="1" id="KW-0472">Membrane</keyword>
<feature type="transmembrane region" description="Helical" evidence="1">
    <location>
        <begin position="60"/>
        <end position="83"/>
    </location>
</feature>
<feature type="transmembrane region" description="Helical" evidence="1">
    <location>
        <begin position="122"/>
        <end position="142"/>
    </location>
</feature>
<comment type="caution">
    <text evidence="3">The sequence shown here is derived from an EMBL/GenBank/DDBJ whole genome shotgun (WGS) entry which is preliminary data.</text>
</comment>
<evidence type="ECO:0000313" key="3">
    <source>
        <dbReference type="EMBL" id="KAK7055705.1"/>
    </source>
</evidence>
<reference evidence="3 4" key="1">
    <citation type="journal article" date="2024" name="J Genomics">
        <title>Draft genome sequencing and assembly of Favolaschia claudopus CIRM-BRFM 2984 isolated from oak limbs.</title>
        <authorList>
            <person name="Navarro D."/>
            <person name="Drula E."/>
            <person name="Chaduli D."/>
            <person name="Cazenave R."/>
            <person name="Ahrendt S."/>
            <person name="Wang J."/>
            <person name="Lipzen A."/>
            <person name="Daum C."/>
            <person name="Barry K."/>
            <person name="Grigoriev I.V."/>
            <person name="Favel A."/>
            <person name="Rosso M.N."/>
            <person name="Martin F."/>
        </authorList>
    </citation>
    <scope>NUCLEOTIDE SEQUENCE [LARGE SCALE GENOMIC DNA]</scope>
    <source>
        <strain evidence="3 4">CIRM-BRFM 2984</strain>
    </source>
</reference>
<dbReference type="Pfam" id="PF20151">
    <property type="entry name" value="DUF6533"/>
    <property type="match status" value="1"/>
</dbReference>
<evidence type="ECO:0000259" key="2">
    <source>
        <dbReference type="Pfam" id="PF20151"/>
    </source>
</evidence>
<feature type="transmembrane region" description="Helical" evidence="1">
    <location>
        <begin position="244"/>
        <end position="263"/>
    </location>
</feature>
<keyword evidence="1" id="KW-1133">Transmembrane helix</keyword>
<dbReference type="InterPro" id="IPR045340">
    <property type="entry name" value="DUF6533"/>
</dbReference>
<feature type="transmembrane region" description="Helical" evidence="1">
    <location>
        <begin position="269"/>
        <end position="289"/>
    </location>
</feature>
<proteinExistence type="predicted"/>
<feature type="transmembrane region" description="Helical" evidence="1">
    <location>
        <begin position="28"/>
        <end position="48"/>
    </location>
</feature>
<evidence type="ECO:0000313" key="4">
    <source>
        <dbReference type="Proteomes" id="UP001362999"/>
    </source>
</evidence>
<organism evidence="3 4">
    <name type="scientific">Favolaschia claudopus</name>
    <dbReference type="NCBI Taxonomy" id="2862362"/>
    <lineage>
        <taxon>Eukaryota</taxon>
        <taxon>Fungi</taxon>
        <taxon>Dikarya</taxon>
        <taxon>Basidiomycota</taxon>
        <taxon>Agaricomycotina</taxon>
        <taxon>Agaricomycetes</taxon>
        <taxon>Agaricomycetidae</taxon>
        <taxon>Agaricales</taxon>
        <taxon>Marasmiineae</taxon>
        <taxon>Mycenaceae</taxon>
        <taxon>Favolaschia</taxon>
    </lineage>
</organism>
<sequence length="337" mass="37320">MNHVVASFSTGGLDYETFAWDHRVYREIFLSGFVVLVFDHILTFGSEVKLVWRDPLRPSALWFFAVRYMSLACSCAMCVFYFGNLSPEVCVPLTPPGPLPCFRAYELRTDFLKACSKMERGMAILLMVQSTLVETTLCLRILAMYGRTLAVMIPLGLIGAVTAGLGLWTIIKIWEPQMMWAPGLTGCHTAIPKDTALRLAGVWEAQFVLDLVVFGLTLYRGHLDRAVISMVPGSLMERLMRDGAMYFGVIVLASLADILTLYFGDIMIAGILSWWTTSLSVTLVSRLILNLHRAGYGNSGVVSQHYTTEVNELHFAEPNQRPAVDSLGSSLSADVSV</sequence>
<keyword evidence="4" id="KW-1185">Reference proteome</keyword>
<keyword evidence="1" id="KW-0812">Transmembrane</keyword>
<protein>
    <recommendedName>
        <fullName evidence="2">DUF6533 domain-containing protein</fullName>
    </recommendedName>
</protein>
<accession>A0AAW0DWG6</accession>
<name>A0AAW0DWG6_9AGAR</name>
<evidence type="ECO:0000256" key="1">
    <source>
        <dbReference type="SAM" id="Phobius"/>
    </source>
</evidence>
<dbReference type="EMBL" id="JAWWNJ010000005">
    <property type="protein sequence ID" value="KAK7055705.1"/>
    <property type="molecule type" value="Genomic_DNA"/>
</dbReference>
<feature type="transmembrane region" description="Helical" evidence="1">
    <location>
        <begin position="149"/>
        <end position="171"/>
    </location>
</feature>
<gene>
    <name evidence="3" type="ORF">R3P38DRAFT_1366043</name>
</gene>
<dbReference type="Proteomes" id="UP001362999">
    <property type="component" value="Unassembled WGS sequence"/>
</dbReference>